<dbReference type="Proteomes" id="UP000295733">
    <property type="component" value="Unassembled WGS sequence"/>
</dbReference>
<dbReference type="InterPro" id="IPR028992">
    <property type="entry name" value="Hedgehog/Intein_dom"/>
</dbReference>
<dbReference type="InterPro" id="IPR049804">
    <property type="entry name" value="Choice_anch_L"/>
</dbReference>
<dbReference type="SUPFAM" id="SSF51294">
    <property type="entry name" value="Hedgehog/intein (Hint) domain"/>
    <property type="match status" value="1"/>
</dbReference>
<evidence type="ECO:0000313" key="3">
    <source>
        <dbReference type="Proteomes" id="UP000295733"/>
    </source>
</evidence>
<dbReference type="NCBIfam" id="NF038133">
    <property type="entry name" value="choice_anch_L"/>
    <property type="match status" value="1"/>
</dbReference>
<dbReference type="Gene3D" id="2.170.16.10">
    <property type="entry name" value="Hedgehog/Intein (Hint) domain"/>
    <property type="match status" value="1"/>
</dbReference>
<comment type="caution">
    <text evidence="2">The sequence shown here is derived from an EMBL/GenBank/DDBJ whole genome shotgun (WGS) entry which is preliminary data.</text>
</comment>
<reference evidence="2 3" key="1">
    <citation type="submission" date="2019-03" db="EMBL/GenBank/DDBJ databases">
        <title>Genomic Encyclopedia of Type Strains, Phase IV (KMG-IV): sequencing the most valuable type-strain genomes for metagenomic binning, comparative biology and taxonomic classification.</title>
        <authorList>
            <person name="Goeker M."/>
        </authorList>
    </citation>
    <scope>NUCLEOTIDE SEQUENCE [LARGE SCALE GENOMIC DNA]</scope>
    <source>
        <strain evidence="2 3">DSM 2781</strain>
    </source>
</reference>
<dbReference type="RefSeq" id="WP_132598699.1">
    <property type="nucleotide sequence ID" value="NZ_NRRP01000005.1"/>
</dbReference>
<dbReference type="Pfam" id="PF13403">
    <property type="entry name" value="Hint_2"/>
    <property type="match status" value="1"/>
</dbReference>
<feature type="domain" description="Hedgehog/Intein (Hint)" evidence="1">
    <location>
        <begin position="336"/>
        <end position="476"/>
    </location>
</feature>
<organism evidence="2 3">
    <name type="scientific">Rhodovulum adriaticum</name>
    <name type="common">Rhodopseudomonas adriatica</name>
    <dbReference type="NCBI Taxonomy" id="35804"/>
    <lineage>
        <taxon>Bacteria</taxon>
        <taxon>Pseudomonadati</taxon>
        <taxon>Pseudomonadota</taxon>
        <taxon>Alphaproteobacteria</taxon>
        <taxon>Rhodobacterales</taxon>
        <taxon>Paracoccaceae</taxon>
        <taxon>Rhodovulum</taxon>
    </lineage>
</organism>
<proteinExistence type="predicted"/>
<name>A0A4R2P0L7_RHOAD</name>
<protein>
    <submittedName>
        <fullName evidence="2">Hint domain-containing protein</fullName>
    </submittedName>
</protein>
<evidence type="ECO:0000313" key="2">
    <source>
        <dbReference type="EMBL" id="TCP27381.1"/>
    </source>
</evidence>
<dbReference type="OrthoDB" id="6305173at2"/>
<dbReference type="Pfam" id="PF17963">
    <property type="entry name" value="Big_9"/>
    <property type="match status" value="1"/>
</dbReference>
<keyword evidence="3" id="KW-1185">Reference proteome</keyword>
<dbReference type="EMBL" id="SLXL01000001">
    <property type="protein sequence ID" value="TCP27381.1"/>
    <property type="molecule type" value="Genomic_DNA"/>
</dbReference>
<accession>A0A4R2P0L7</accession>
<gene>
    <name evidence="2" type="ORF">EV656_101287</name>
</gene>
<evidence type="ECO:0000259" key="1">
    <source>
        <dbReference type="Pfam" id="PF13403"/>
    </source>
</evidence>
<dbReference type="InterPro" id="IPR036844">
    <property type="entry name" value="Hint_dom_sf"/>
</dbReference>
<dbReference type="AlphaFoldDB" id="A0A4R2P0L7"/>
<sequence length="525" mass="55988">MVAASELNIDTNATALDMAEAIFGSGVTVTGATYTGADLASGIYSDGQTTAPGVVPSDSGVILSTGEAEDFTNSYGTANQDSDTSSKMYTDGDSDLTAVSGFQTYDAAVLEATFVPEGNELTMQIVFSSEEYLEYVGTQFNDACAIWVNGVQAELTVGTGDITINNVNPDSNSNLYVDNPQDTDPYNTEMDGLTITLTLKAPVTAGQENTIKIGIADAGDRIYDSNLLIAGDSVQCALVAQDDEVETLIGKDVVLDVLSNDDSQAGGTLTITQINGQDVVAGSEVTLSTGEVILVNADGTLTITGDDEEGENVFTYTVEDDAGNSDVAFVTVTTVPCFTRGTRILTAEGEVPVETLQVGDRVITLDHGMQPIRWIGRRRIAGTGAMAPVHIAANTFGQHDALCVSQQHRVMIRNPRWQLDLDLNTPEALVRAKHLIGHDGVHLDRSGAEVEYFHLLFDRHEILWSNGLPTESYHPGPQTMAALEQDIRDELLTLFPEIDAVTGDGYGPPARPDVRAHEVRSVMGI</sequence>